<dbReference type="OrthoDB" id="5086884at2759"/>
<feature type="domain" description="Major facilitator superfamily (MFS) profile" evidence="8">
    <location>
        <begin position="1"/>
        <end position="312"/>
    </location>
</feature>
<evidence type="ECO:0000256" key="5">
    <source>
        <dbReference type="ARBA" id="ARBA00023136"/>
    </source>
</evidence>
<evidence type="ECO:0000256" key="1">
    <source>
        <dbReference type="ARBA" id="ARBA00004141"/>
    </source>
</evidence>
<dbReference type="Pfam" id="PF07690">
    <property type="entry name" value="MFS_1"/>
    <property type="match status" value="1"/>
</dbReference>
<keyword evidence="3 7" id="KW-0812">Transmembrane</keyword>
<feature type="transmembrane region" description="Helical" evidence="7">
    <location>
        <begin position="224"/>
        <end position="245"/>
    </location>
</feature>
<protein>
    <recommendedName>
        <fullName evidence="8">Major facilitator superfamily (MFS) profile domain-containing protein</fullName>
    </recommendedName>
</protein>
<dbReference type="RefSeq" id="XP_056067181.1">
    <property type="nucleotide sequence ID" value="XM_056217916.1"/>
</dbReference>
<dbReference type="EMBL" id="JAPEUX010000007">
    <property type="protein sequence ID" value="KAJ4347793.1"/>
    <property type="molecule type" value="Genomic_DNA"/>
</dbReference>
<reference evidence="9" key="1">
    <citation type="submission" date="2022-10" db="EMBL/GenBank/DDBJ databases">
        <title>Tapping the CABI collections for fungal endophytes: first genome assemblies for Collariella, Neodidymelliopsis, Ascochyta clinopodiicola, Didymella pomorum, Didymosphaeria variabile, Neocosmospora piperis and Neocucurbitaria cava.</title>
        <authorList>
            <person name="Hill R."/>
        </authorList>
    </citation>
    <scope>NUCLEOTIDE SEQUENCE</scope>
    <source>
        <strain evidence="9">IMI 356815</strain>
    </source>
</reference>
<dbReference type="PROSITE" id="PS50850">
    <property type="entry name" value="MFS"/>
    <property type="match status" value="1"/>
</dbReference>
<accession>A0A9W8XCW1</accession>
<name>A0A9W8XCW1_9PLEO</name>
<dbReference type="InterPro" id="IPR011701">
    <property type="entry name" value="MFS"/>
</dbReference>
<dbReference type="GO" id="GO:0016020">
    <property type="term" value="C:membrane"/>
    <property type="evidence" value="ECO:0007669"/>
    <property type="project" value="UniProtKB-SubCell"/>
</dbReference>
<dbReference type="GO" id="GO:0022857">
    <property type="term" value="F:transmembrane transporter activity"/>
    <property type="evidence" value="ECO:0007669"/>
    <property type="project" value="InterPro"/>
</dbReference>
<keyword evidence="10" id="KW-1185">Reference proteome</keyword>
<dbReference type="InterPro" id="IPR020846">
    <property type="entry name" value="MFS_dom"/>
</dbReference>
<dbReference type="PANTHER" id="PTHR23506:SF23">
    <property type="entry name" value="GH10249P"/>
    <property type="match status" value="1"/>
</dbReference>
<dbReference type="Proteomes" id="UP001140513">
    <property type="component" value="Unassembled WGS sequence"/>
</dbReference>
<dbReference type="SUPFAM" id="SSF103473">
    <property type="entry name" value="MFS general substrate transporter"/>
    <property type="match status" value="1"/>
</dbReference>
<dbReference type="InterPro" id="IPR050930">
    <property type="entry name" value="MFS_Vesicular_Transporter"/>
</dbReference>
<evidence type="ECO:0000256" key="7">
    <source>
        <dbReference type="SAM" id="Phobius"/>
    </source>
</evidence>
<dbReference type="GeneID" id="80912693"/>
<feature type="region of interest" description="Disordered" evidence="6">
    <location>
        <begin position="139"/>
        <end position="169"/>
    </location>
</feature>
<evidence type="ECO:0000313" key="9">
    <source>
        <dbReference type="EMBL" id="KAJ4347793.1"/>
    </source>
</evidence>
<evidence type="ECO:0000256" key="3">
    <source>
        <dbReference type="ARBA" id="ARBA00022692"/>
    </source>
</evidence>
<keyword evidence="5 7" id="KW-0472">Membrane</keyword>
<organism evidence="9 10">
    <name type="scientific">Didymosphaeria variabile</name>
    <dbReference type="NCBI Taxonomy" id="1932322"/>
    <lineage>
        <taxon>Eukaryota</taxon>
        <taxon>Fungi</taxon>
        <taxon>Dikarya</taxon>
        <taxon>Ascomycota</taxon>
        <taxon>Pezizomycotina</taxon>
        <taxon>Dothideomycetes</taxon>
        <taxon>Pleosporomycetidae</taxon>
        <taxon>Pleosporales</taxon>
        <taxon>Massarineae</taxon>
        <taxon>Didymosphaeriaceae</taxon>
        <taxon>Didymosphaeria</taxon>
    </lineage>
</organism>
<evidence type="ECO:0000256" key="2">
    <source>
        <dbReference type="ARBA" id="ARBA00022448"/>
    </source>
</evidence>
<keyword evidence="4 7" id="KW-1133">Transmembrane helix</keyword>
<feature type="transmembrane region" description="Helical" evidence="7">
    <location>
        <begin position="196"/>
        <end position="218"/>
    </location>
</feature>
<feature type="transmembrane region" description="Helical" evidence="7">
    <location>
        <begin position="25"/>
        <end position="42"/>
    </location>
</feature>
<evidence type="ECO:0000256" key="4">
    <source>
        <dbReference type="ARBA" id="ARBA00022989"/>
    </source>
</evidence>
<dbReference type="PANTHER" id="PTHR23506">
    <property type="entry name" value="GH10249P"/>
    <property type="match status" value="1"/>
</dbReference>
<dbReference type="AlphaFoldDB" id="A0A9W8XCW1"/>
<keyword evidence="2" id="KW-0813">Transport</keyword>
<feature type="transmembrane region" description="Helical" evidence="7">
    <location>
        <begin position="257"/>
        <end position="275"/>
    </location>
</feature>
<gene>
    <name evidence="9" type="ORF">N0V89_009163</name>
</gene>
<sequence>MNGTDTVTTVIAGVLTDRLRSKSSAFLFGMVTMIASSLMFFLGEHLAVVIAARALQGLSASFVWVSGLALLNAYVKTSYVGTAMGYISVGTAAGEISGPIVGGAMYEHAGHFAVLGLVCGILGVDIVLRLLLVDKPSDEQQQRNGNPADEEEPLLGGVTQRGADSTNTRVAPQDVIEPKHINILGLQLDKDLCATYYATCIVGTIRYAFESALVIFVIKRFSWSISTSGVILFAFLCPAALGPLIGSLTTTYGPRRLSVILFSVVTVSLIALGLLTQPVTATKASFVIALQKYSSTMSAGWYSAYPWLRGAQ</sequence>
<evidence type="ECO:0000313" key="10">
    <source>
        <dbReference type="Proteomes" id="UP001140513"/>
    </source>
</evidence>
<feature type="transmembrane region" description="Helical" evidence="7">
    <location>
        <begin position="83"/>
        <end position="106"/>
    </location>
</feature>
<feature type="transmembrane region" description="Helical" evidence="7">
    <location>
        <begin position="112"/>
        <end position="133"/>
    </location>
</feature>
<proteinExistence type="predicted"/>
<feature type="transmembrane region" description="Helical" evidence="7">
    <location>
        <begin position="48"/>
        <end position="71"/>
    </location>
</feature>
<dbReference type="InterPro" id="IPR036259">
    <property type="entry name" value="MFS_trans_sf"/>
</dbReference>
<evidence type="ECO:0000256" key="6">
    <source>
        <dbReference type="SAM" id="MobiDB-lite"/>
    </source>
</evidence>
<comment type="caution">
    <text evidence="9">The sequence shown here is derived from an EMBL/GenBank/DDBJ whole genome shotgun (WGS) entry which is preliminary data.</text>
</comment>
<dbReference type="Gene3D" id="1.20.1250.20">
    <property type="entry name" value="MFS general substrate transporter like domains"/>
    <property type="match status" value="1"/>
</dbReference>
<comment type="subcellular location">
    <subcellularLocation>
        <location evidence="1">Membrane</location>
        <topology evidence="1">Multi-pass membrane protein</topology>
    </subcellularLocation>
</comment>
<evidence type="ECO:0000259" key="8">
    <source>
        <dbReference type="PROSITE" id="PS50850"/>
    </source>
</evidence>